<dbReference type="RefSeq" id="WP_147234121.1">
    <property type="nucleotide sequence ID" value="NZ_VOQS01000001.1"/>
</dbReference>
<evidence type="ECO:0000313" key="2">
    <source>
        <dbReference type="Proteomes" id="UP000321776"/>
    </source>
</evidence>
<organism evidence="1 2">
    <name type="scientific">Paraburkholderia azotifigens</name>
    <dbReference type="NCBI Taxonomy" id="2057004"/>
    <lineage>
        <taxon>Bacteria</taxon>
        <taxon>Pseudomonadati</taxon>
        <taxon>Pseudomonadota</taxon>
        <taxon>Betaproteobacteria</taxon>
        <taxon>Burkholderiales</taxon>
        <taxon>Burkholderiaceae</taxon>
        <taxon>Paraburkholderia</taxon>
    </lineage>
</organism>
<dbReference type="Proteomes" id="UP000321776">
    <property type="component" value="Unassembled WGS sequence"/>
</dbReference>
<gene>
    <name evidence="1" type="ORF">FRZ40_10990</name>
</gene>
<evidence type="ECO:0000313" key="1">
    <source>
        <dbReference type="EMBL" id="TXC88061.1"/>
    </source>
</evidence>
<sequence>MARRERLGEEWRPFVALIDTRKLDYCHALEAKHRQPRVLGDIAKGLEDVLSRPVFLGDSIPRIS</sequence>
<proteinExistence type="predicted"/>
<name>A0A5C6VTX1_9BURK</name>
<protein>
    <submittedName>
        <fullName evidence="1">Uncharacterized protein</fullName>
    </submittedName>
</protein>
<accession>A0A5C6VTX1</accession>
<comment type="caution">
    <text evidence="1">The sequence shown here is derived from an EMBL/GenBank/DDBJ whole genome shotgun (WGS) entry which is preliminary data.</text>
</comment>
<reference evidence="1 2" key="1">
    <citation type="journal article" date="2018" name="Int. J. Syst. Evol. Microbiol.">
        <title>Paraburkholderia azotifigens sp. nov., a nitrogen-fixing bacterium isolated from paddy soil.</title>
        <authorList>
            <person name="Choi G.M."/>
            <person name="Im W.T."/>
        </authorList>
    </citation>
    <scope>NUCLEOTIDE SEQUENCE [LARGE SCALE GENOMIC DNA]</scope>
    <source>
        <strain evidence="1 2">NF 2-5-3</strain>
    </source>
</reference>
<dbReference type="EMBL" id="VOQS01000001">
    <property type="protein sequence ID" value="TXC88061.1"/>
    <property type="molecule type" value="Genomic_DNA"/>
</dbReference>
<dbReference type="AlphaFoldDB" id="A0A5C6VTX1"/>